<name>A0A9D2H6U6_9FIRM</name>
<comment type="caution">
    <text evidence="1">The sequence shown here is derived from an EMBL/GenBank/DDBJ whole genome shotgun (WGS) entry which is preliminary data.</text>
</comment>
<reference evidence="1" key="2">
    <citation type="submission" date="2021-04" db="EMBL/GenBank/DDBJ databases">
        <authorList>
            <person name="Gilroy R."/>
        </authorList>
    </citation>
    <scope>NUCLEOTIDE SEQUENCE</scope>
    <source>
        <strain evidence="1">ChiSjej2B20-11307</strain>
    </source>
</reference>
<dbReference type="Proteomes" id="UP000824223">
    <property type="component" value="Unassembled WGS sequence"/>
</dbReference>
<reference evidence="1" key="1">
    <citation type="journal article" date="2021" name="PeerJ">
        <title>Extensive microbial diversity within the chicken gut microbiome revealed by metagenomics and culture.</title>
        <authorList>
            <person name="Gilroy R."/>
            <person name="Ravi A."/>
            <person name="Getino M."/>
            <person name="Pursley I."/>
            <person name="Horton D.L."/>
            <person name="Alikhan N.F."/>
            <person name="Baker D."/>
            <person name="Gharbi K."/>
            <person name="Hall N."/>
            <person name="Watson M."/>
            <person name="Adriaenssens E.M."/>
            <person name="Foster-Nyarko E."/>
            <person name="Jarju S."/>
            <person name="Secka A."/>
            <person name="Antonio M."/>
            <person name="Oren A."/>
            <person name="Chaudhuri R.R."/>
            <person name="La Ragione R."/>
            <person name="Hildebrand F."/>
            <person name="Pallen M.J."/>
        </authorList>
    </citation>
    <scope>NUCLEOTIDE SEQUENCE</scope>
    <source>
        <strain evidence="1">ChiSjej2B20-11307</strain>
    </source>
</reference>
<gene>
    <name evidence="1" type="ORF">H9798_00510</name>
</gene>
<accession>A0A9D2H6U6</accession>
<dbReference type="AlphaFoldDB" id="A0A9D2H6U6"/>
<dbReference type="EMBL" id="DXAK01000002">
    <property type="protein sequence ID" value="HJA05623.1"/>
    <property type="molecule type" value="Genomic_DNA"/>
</dbReference>
<evidence type="ECO:0000313" key="2">
    <source>
        <dbReference type="Proteomes" id="UP000824223"/>
    </source>
</evidence>
<proteinExistence type="predicted"/>
<sequence length="55" mass="6377">MNVVVHYPKDEHAVENLKEQVAVLHGEYIYSYLSKLDIPVEEKINIIQGIREALK</sequence>
<evidence type="ECO:0000313" key="1">
    <source>
        <dbReference type="EMBL" id="HJA05623.1"/>
    </source>
</evidence>
<protein>
    <submittedName>
        <fullName evidence="1">Uncharacterized protein</fullName>
    </submittedName>
</protein>
<organism evidence="1 2">
    <name type="scientific">Candidatus Mediterraneibacter pullicola</name>
    <dbReference type="NCBI Taxonomy" id="2838682"/>
    <lineage>
        <taxon>Bacteria</taxon>
        <taxon>Bacillati</taxon>
        <taxon>Bacillota</taxon>
        <taxon>Clostridia</taxon>
        <taxon>Lachnospirales</taxon>
        <taxon>Lachnospiraceae</taxon>
        <taxon>Mediterraneibacter</taxon>
    </lineage>
</organism>